<dbReference type="InterPro" id="IPR035983">
    <property type="entry name" value="Hect_E3_ubiquitin_ligase"/>
</dbReference>
<organism evidence="1 2">
    <name type="scientific">Pocillopora meandrina</name>
    <dbReference type="NCBI Taxonomy" id="46732"/>
    <lineage>
        <taxon>Eukaryota</taxon>
        <taxon>Metazoa</taxon>
        <taxon>Cnidaria</taxon>
        <taxon>Anthozoa</taxon>
        <taxon>Hexacorallia</taxon>
        <taxon>Scleractinia</taxon>
        <taxon>Astrocoeniina</taxon>
        <taxon>Pocilloporidae</taxon>
        <taxon>Pocillopora</taxon>
    </lineage>
</organism>
<protein>
    <submittedName>
        <fullName evidence="1">Uncharacterized protein</fullName>
    </submittedName>
</protein>
<accession>A0AAU9XHZ1</accession>
<dbReference type="EMBL" id="CALNXJ010000043">
    <property type="protein sequence ID" value="CAH3147437.1"/>
    <property type="molecule type" value="Genomic_DNA"/>
</dbReference>
<dbReference type="GO" id="GO:0004842">
    <property type="term" value="F:ubiquitin-protein transferase activity"/>
    <property type="evidence" value="ECO:0007669"/>
    <property type="project" value="InterPro"/>
</dbReference>
<sequence>MMENQEDLCTKLSELFQKSSTSENKIRLKVRSSCLWEDTLVKMKRVNPDCLNGIVTVQFIGEPASSSLFTGPPASRRFVHNTIALQREEYLHYGVISALSVDQGSPGPAMFAAPVVDYILYGKLDAMKVSVCDLLSGKVKTTLEELEAISGPVKFKQEVSSNTPLRFKAGYTKPVVAFEDKQKFIRCICLHQLILSTQSEIDQFIKGLMTNGILNVIRNNPDKPRKLLQHDNNERLTAQVVDNQFHCIFLNNLAFLINPENMNLNYKMATMILFKPCNHYLEDVEQGLVTSNVLDPDTEDEVELAPVLQLLTGCDGILAIGFDTSLTIMFDHDKPHRKLTANTCSCSLNFPVCDLLTNYESFKE</sequence>
<reference evidence="1 2" key="1">
    <citation type="submission" date="2022-05" db="EMBL/GenBank/DDBJ databases">
        <authorList>
            <consortium name="Genoscope - CEA"/>
            <person name="William W."/>
        </authorList>
    </citation>
    <scope>NUCLEOTIDE SEQUENCE [LARGE SCALE GENOMIC DNA]</scope>
</reference>
<keyword evidence="2" id="KW-1185">Reference proteome</keyword>
<evidence type="ECO:0000313" key="2">
    <source>
        <dbReference type="Proteomes" id="UP001159428"/>
    </source>
</evidence>
<dbReference type="AlphaFoldDB" id="A0AAU9XHZ1"/>
<comment type="caution">
    <text evidence="1">The sequence shown here is derived from an EMBL/GenBank/DDBJ whole genome shotgun (WGS) entry which is preliminary data.</text>
</comment>
<evidence type="ECO:0000313" key="1">
    <source>
        <dbReference type="EMBL" id="CAH3147437.1"/>
    </source>
</evidence>
<proteinExistence type="predicted"/>
<name>A0AAU9XHZ1_9CNID</name>
<dbReference type="Proteomes" id="UP001159428">
    <property type="component" value="Unassembled WGS sequence"/>
</dbReference>
<dbReference type="SUPFAM" id="SSF56204">
    <property type="entry name" value="Hect, E3 ligase catalytic domain"/>
    <property type="match status" value="1"/>
</dbReference>
<gene>
    <name evidence="1" type="ORF">PMEA_00023399</name>
</gene>